<dbReference type="InterPro" id="IPR052430">
    <property type="entry name" value="IVT-Associated"/>
</dbReference>
<evidence type="ECO:0000256" key="1">
    <source>
        <dbReference type="ARBA" id="ARBA00004141"/>
    </source>
</evidence>
<dbReference type="PANTHER" id="PTHR47804:SF3">
    <property type="entry name" value="PROTEIN BRE4"/>
    <property type="match status" value="1"/>
</dbReference>
<name>A0ABR5SCL5_9BACT</name>
<keyword evidence="3 5" id="KW-1133">Transmembrane helix</keyword>
<evidence type="ECO:0000256" key="4">
    <source>
        <dbReference type="ARBA" id="ARBA00023136"/>
    </source>
</evidence>
<evidence type="ECO:0000256" key="3">
    <source>
        <dbReference type="ARBA" id="ARBA00022989"/>
    </source>
</evidence>
<comment type="subcellular location">
    <subcellularLocation>
        <location evidence="1">Membrane</location>
        <topology evidence="1">Multi-pass membrane protein</topology>
    </subcellularLocation>
</comment>
<reference evidence="6 7" key="1">
    <citation type="submission" date="2015-11" db="EMBL/GenBank/DDBJ databases">
        <authorList>
            <person name="Lin W."/>
        </authorList>
    </citation>
    <scope>NUCLEOTIDE SEQUENCE [LARGE SCALE GENOMIC DNA]</scope>
    <source>
        <strain evidence="6 7">HCH-1</strain>
    </source>
</reference>
<dbReference type="RefSeq" id="WP_085053234.1">
    <property type="nucleotide sequence ID" value="NZ_LNQR01000100.1"/>
</dbReference>
<dbReference type="Pfam" id="PF04632">
    <property type="entry name" value="FUSC"/>
    <property type="match status" value="1"/>
</dbReference>
<gene>
    <name evidence="6" type="ORF">ASN18_2612</name>
</gene>
<feature type="transmembrane region" description="Helical" evidence="5">
    <location>
        <begin position="85"/>
        <end position="103"/>
    </location>
</feature>
<sequence>MISIIKQLDTANIRHSLKTALAAAMSMLFCDLLELKQGYWSVISVIIVMQSHSGGSIGAAWSRVLGTLFGAVMGVVLLTIMGSNLLTMGISIFLSVFISFYLSKYHDSFRVTAITASIIIMIGGTNPLTTGISRLLEITVGILIALFVSLFLWPSKASDALARGISSMFEKSSELFQTLVQCLMTAEYDDTKISNLRREITATIQNNSTLFTHYLREPGRFTSNTMDYSTIMDAQRRIFEILISMSHSVKGAKRNGFQQEFAVEINALEHVIVDALNAKTFPNLSEAVNAMESRRLELRKTNTALNYSIDDVAHFISFSYSLKELAFELEGIRTAVLSTAL</sequence>
<comment type="caution">
    <text evidence="6">The sequence shown here is derived from an EMBL/GenBank/DDBJ whole genome shotgun (WGS) entry which is preliminary data.</text>
</comment>
<keyword evidence="7" id="KW-1185">Reference proteome</keyword>
<evidence type="ECO:0008006" key="8">
    <source>
        <dbReference type="Google" id="ProtNLM"/>
    </source>
</evidence>
<evidence type="ECO:0000256" key="2">
    <source>
        <dbReference type="ARBA" id="ARBA00022692"/>
    </source>
</evidence>
<dbReference type="Proteomes" id="UP000060487">
    <property type="component" value="Unassembled WGS sequence"/>
</dbReference>
<keyword evidence="2 5" id="KW-0812">Transmembrane</keyword>
<dbReference type="EMBL" id="LNQR01000100">
    <property type="protein sequence ID" value="KWT81188.1"/>
    <property type="molecule type" value="Genomic_DNA"/>
</dbReference>
<dbReference type="PANTHER" id="PTHR47804">
    <property type="entry name" value="60S RIBOSOMAL PROTEIN L19"/>
    <property type="match status" value="1"/>
</dbReference>
<keyword evidence="4 5" id="KW-0472">Membrane</keyword>
<accession>A0ABR5SCL5</accession>
<evidence type="ECO:0000256" key="5">
    <source>
        <dbReference type="SAM" id="Phobius"/>
    </source>
</evidence>
<proteinExistence type="predicted"/>
<feature type="transmembrane region" description="Helical" evidence="5">
    <location>
        <begin position="109"/>
        <end position="128"/>
    </location>
</feature>
<dbReference type="InterPro" id="IPR006726">
    <property type="entry name" value="PHBA_efflux_AaeB/fusaric-R"/>
</dbReference>
<feature type="transmembrane region" description="Helical" evidence="5">
    <location>
        <begin position="60"/>
        <end position="78"/>
    </location>
</feature>
<evidence type="ECO:0000313" key="6">
    <source>
        <dbReference type="EMBL" id="KWT81188.1"/>
    </source>
</evidence>
<protein>
    <recommendedName>
        <fullName evidence="8">FUSC family protein</fullName>
    </recommendedName>
</protein>
<evidence type="ECO:0000313" key="7">
    <source>
        <dbReference type="Proteomes" id="UP000060487"/>
    </source>
</evidence>
<feature type="transmembrane region" description="Helical" evidence="5">
    <location>
        <begin position="135"/>
        <end position="153"/>
    </location>
</feature>
<organism evidence="6 7">
    <name type="scientific">Candidatus Magnetominusculus xianensis</name>
    <dbReference type="NCBI Taxonomy" id="1748249"/>
    <lineage>
        <taxon>Bacteria</taxon>
        <taxon>Pseudomonadati</taxon>
        <taxon>Nitrospirota</taxon>
        <taxon>Nitrospiria</taxon>
        <taxon>Nitrospirales</taxon>
        <taxon>Nitrospiraceae</taxon>
        <taxon>Candidatus Magnetominusculus</taxon>
    </lineage>
</organism>